<dbReference type="PANTHER" id="PTHR43333:SF1">
    <property type="entry name" value="D-ISOMER SPECIFIC 2-HYDROXYACID DEHYDROGENASE NAD-BINDING DOMAIN-CONTAINING PROTEIN"/>
    <property type="match status" value="1"/>
</dbReference>
<dbReference type="InterPro" id="IPR054891">
    <property type="entry name" value="Dhydh_Halo"/>
</dbReference>
<dbReference type="GO" id="GO:0016491">
    <property type="term" value="F:oxidoreductase activity"/>
    <property type="evidence" value="ECO:0007669"/>
    <property type="project" value="UniProtKB-KW"/>
</dbReference>
<keyword evidence="7" id="KW-1185">Reference proteome</keyword>
<dbReference type="Proteomes" id="UP001570511">
    <property type="component" value="Unassembled WGS sequence"/>
</dbReference>
<reference evidence="6 7" key="1">
    <citation type="submission" date="2024-08" db="EMBL/GenBank/DDBJ databases">
        <title>Halobellus sp. MBLA0158 whole genome sequence.</title>
        <authorList>
            <person name="Hwang C.Y."/>
            <person name="Cho E.-S."/>
            <person name="Seo M.-J."/>
        </authorList>
    </citation>
    <scope>NUCLEOTIDE SEQUENCE [LARGE SCALE GENOMIC DNA]</scope>
    <source>
        <strain evidence="6 7">MBLA0158</strain>
    </source>
</reference>
<dbReference type="SUPFAM" id="SSF51735">
    <property type="entry name" value="NAD(P)-binding Rossmann-fold domains"/>
    <property type="match status" value="1"/>
</dbReference>
<dbReference type="Pfam" id="PF02826">
    <property type="entry name" value="2-Hacid_dh_C"/>
    <property type="match status" value="1"/>
</dbReference>
<comment type="similarity">
    <text evidence="3">Belongs to the D-isomer specific 2-hydroxyacid dehydrogenase family.</text>
</comment>
<evidence type="ECO:0000256" key="1">
    <source>
        <dbReference type="ARBA" id="ARBA00023002"/>
    </source>
</evidence>
<dbReference type="Gene3D" id="3.40.50.720">
    <property type="entry name" value="NAD(P)-binding Rossmann-like Domain"/>
    <property type="match status" value="2"/>
</dbReference>
<dbReference type="SUPFAM" id="SSF52283">
    <property type="entry name" value="Formate/glycerate dehydrogenase catalytic domain-like"/>
    <property type="match status" value="1"/>
</dbReference>
<proteinExistence type="inferred from homology"/>
<dbReference type="CDD" id="cd05300">
    <property type="entry name" value="2-Hacid_dh_1"/>
    <property type="match status" value="1"/>
</dbReference>
<evidence type="ECO:0000313" key="6">
    <source>
        <dbReference type="EMBL" id="MFA1612136.1"/>
    </source>
</evidence>
<dbReference type="InterPro" id="IPR006140">
    <property type="entry name" value="D-isomer_DH_NAD-bd"/>
</dbReference>
<evidence type="ECO:0000259" key="4">
    <source>
        <dbReference type="Pfam" id="PF00389"/>
    </source>
</evidence>
<dbReference type="PROSITE" id="PS00671">
    <property type="entry name" value="D_2_HYDROXYACID_DH_3"/>
    <property type="match status" value="1"/>
</dbReference>
<keyword evidence="1 3" id="KW-0560">Oxidoreductase</keyword>
<organism evidence="6 7">
    <name type="scientific">Halobellus rubicundus</name>
    <dbReference type="NCBI Taxonomy" id="2996466"/>
    <lineage>
        <taxon>Archaea</taxon>
        <taxon>Methanobacteriati</taxon>
        <taxon>Methanobacteriota</taxon>
        <taxon>Stenosarchaea group</taxon>
        <taxon>Halobacteria</taxon>
        <taxon>Halobacteriales</taxon>
        <taxon>Haloferacaceae</taxon>
        <taxon>Halobellus</taxon>
    </lineage>
</organism>
<evidence type="ECO:0000313" key="7">
    <source>
        <dbReference type="Proteomes" id="UP001570511"/>
    </source>
</evidence>
<dbReference type="InterPro" id="IPR006139">
    <property type="entry name" value="D-isomer_2_OHA_DH_cat_dom"/>
</dbReference>
<dbReference type="PANTHER" id="PTHR43333">
    <property type="entry name" value="2-HACID_DH_C DOMAIN-CONTAINING PROTEIN"/>
    <property type="match status" value="1"/>
</dbReference>
<accession>A0ABD5MLE5</accession>
<dbReference type="EC" id="1.1.1.-" evidence="6"/>
<name>A0ABD5MLE5_9EURY</name>
<sequence>MSEDGLVLGIHPSVSELFPPSKLREELGDAPVVVEGMDGDADTDGLDGVVTFTYSEAFLDADLQWIHCVLAGVDAFPLDDLERAGIRLTNSSGVHGDAVGDTVLGYLLQFARRLHVYRDNEPERTWRYPDWHETFTLSGETVCVVGLGTLGQGVTSRAQGVGMDVAGVRRTPTPIPSVDDLYTPDALTEAVADARFVVLTVPLSERTRDLVGADELAAMRDDAYLVNVARGGVVDQDALVDALEAGEIAGAALDVFEEEPLPDDSPLWELENVIVTPHAAGATRDYAGRVAALIRENLTRIRDGDSLANQVV</sequence>
<evidence type="ECO:0000256" key="2">
    <source>
        <dbReference type="ARBA" id="ARBA00023027"/>
    </source>
</evidence>
<dbReference type="InterPro" id="IPR029753">
    <property type="entry name" value="D-isomer_DH_CS"/>
</dbReference>
<dbReference type="RefSeq" id="WP_372390818.1">
    <property type="nucleotide sequence ID" value="NZ_JBGNYA010000001.1"/>
</dbReference>
<evidence type="ECO:0000259" key="5">
    <source>
        <dbReference type="Pfam" id="PF02826"/>
    </source>
</evidence>
<comment type="caution">
    <text evidence="6">The sequence shown here is derived from an EMBL/GenBank/DDBJ whole genome shotgun (WGS) entry which is preliminary data.</text>
</comment>
<protein>
    <submittedName>
        <fullName evidence="6">D-2-hydroxyacid dehydrogenase</fullName>
        <ecNumber evidence="6">1.1.1.-</ecNumber>
    </submittedName>
</protein>
<dbReference type="AlphaFoldDB" id="A0ABD5MLE5"/>
<dbReference type="NCBIfam" id="NF041369">
    <property type="entry name" value="Dhydh_Halo"/>
    <property type="match status" value="1"/>
</dbReference>
<evidence type="ECO:0000256" key="3">
    <source>
        <dbReference type="RuleBase" id="RU003719"/>
    </source>
</evidence>
<dbReference type="Pfam" id="PF00389">
    <property type="entry name" value="2-Hacid_dh"/>
    <property type="match status" value="1"/>
</dbReference>
<keyword evidence="2" id="KW-0520">NAD</keyword>
<gene>
    <name evidence="6" type="primary">ddh</name>
    <name evidence="6" type="ORF">OS889_14135</name>
</gene>
<dbReference type="InterPro" id="IPR036291">
    <property type="entry name" value="NAD(P)-bd_dom_sf"/>
</dbReference>
<feature type="domain" description="D-isomer specific 2-hydroxyacid dehydrogenase catalytic" evidence="4">
    <location>
        <begin position="53"/>
        <end position="311"/>
    </location>
</feature>
<feature type="domain" description="D-isomer specific 2-hydroxyacid dehydrogenase NAD-binding" evidence="5">
    <location>
        <begin position="105"/>
        <end position="280"/>
    </location>
</feature>
<dbReference type="EMBL" id="JBGNYA010000001">
    <property type="protein sequence ID" value="MFA1612136.1"/>
    <property type="molecule type" value="Genomic_DNA"/>
</dbReference>